<feature type="non-terminal residue" evidence="2">
    <location>
        <position position="1"/>
    </location>
</feature>
<dbReference type="SUPFAM" id="SSF53098">
    <property type="entry name" value="Ribonuclease H-like"/>
    <property type="match status" value="1"/>
</dbReference>
<evidence type="ECO:0000313" key="2">
    <source>
        <dbReference type="EMBL" id="KAB0805146.1"/>
    </source>
</evidence>
<dbReference type="Gene3D" id="3.30.420.10">
    <property type="entry name" value="Ribonuclease H-like superfamily/Ribonuclease H"/>
    <property type="match status" value="1"/>
</dbReference>
<dbReference type="Proteomes" id="UP000327044">
    <property type="component" value="Unassembled WGS sequence"/>
</dbReference>
<dbReference type="PANTHER" id="PTHR37984:SF5">
    <property type="entry name" value="PROTEIN NYNRIN-LIKE"/>
    <property type="match status" value="1"/>
</dbReference>
<dbReference type="InterPro" id="IPR050951">
    <property type="entry name" value="Retrovirus_Pol_polyprotein"/>
</dbReference>
<accession>A0A5N4B6F4</accession>
<keyword evidence="3" id="KW-1185">Reference proteome</keyword>
<dbReference type="PANTHER" id="PTHR37984">
    <property type="entry name" value="PROTEIN CBG26694"/>
    <property type="match status" value="1"/>
</dbReference>
<sequence>LIEENVILFFGVPTSIIVDNGVQFRSKEFQKLMSTYNVSIRYTPYYHAQANPTERVKKVLKTVLSSFVEDNQKNWSSLLQKVAFAIRSAKHE</sequence>
<dbReference type="GO" id="GO:0003676">
    <property type="term" value="F:nucleic acid binding"/>
    <property type="evidence" value="ECO:0007669"/>
    <property type="project" value="InterPro"/>
</dbReference>
<dbReference type="InterPro" id="IPR036397">
    <property type="entry name" value="RNaseH_sf"/>
</dbReference>
<evidence type="ECO:0000259" key="1">
    <source>
        <dbReference type="PROSITE" id="PS50994"/>
    </source>
</evidence>
<feature type="non-terminal residue" evidence="2">
    <location>
        <position position="92"/>
    </location>
</feature>
<name>A0A5N4B6F4_PHOPY</name>
<dbReference type="AlphaFoldDB" id="A0A5N4B6F4"/>
<organism evidence="2 3">
    <name type="scientific">Photinus pyralis</name>
    <name type="common">Common eastern firefly</name>
    <name type="synonym">Lampyris pyralis</name>
    <dbReference type="NCBI Taxonomy" id="7054"/>
    <lineage>
        <taxon>Eukaryota</taxon>
        <taxon>Metazoa</taxon>
        <taxon>Ecdysozoa</taxon>
        <taxon>Arthropoda</taxon>
        <taxon>Hexapoda</taxon>
        <taxon>Insecta</taxon>
        <taxon>Pterygota</taxon>
        <taxon>Neoptera</taxon>
        <taxon>Endopterygota</taxon>
        <taxon>Coleoptera</taxon>
        <taxon>Polyphaga</taxon>
        <taxon>Elateriformia</taxon>
        <taxon>Elateroidea</taxon>
        <taxon>Lampyridae</taxon>
        <taxon>Lampyrinae</taxon>
        <taxon>Photinus</taxon>
    </lineage>
</organism>
<comment type="caution">
    <text evidence="2">The sequence shown here is derived from an EMBL/GenBank/DDBJ whole genome shotgun (WGS) entry which is preliminary data.</text>
</comment>
<reference evidence="2 3" key="1">
    <citation type="journal article" date="2018" name="Elife">
        <title>Firefly genomes illuminate parallel origins of bioluminescence in beetles.</title>
        <authorList>
            <person name="Fallon T.R."/>
            <person name="Lower S.E."/>
            <person name="Chang C.H."/>
            <person name="Bessho-Uehara M."/>
            <person name="Martin G.J."/>
            <person name="Bewick A.J."/>
            <person name="Behringer M."/>
            <person name="Debat H.J."/>
            <person name="Wong I."/>
            <person name="Day J.C."/>
            <person name="Suvorov A."/>
            <person name="Silva C.J."/>
            <person name="Stanger-Hall K.F."/>
            <person name="Hall D.W."/>
            <person name="Schmitz R.J."/>
            <person name="Nelson D.R."/>
            <person name="Lewis S.M."/>
            <person name="Shigenobu S."/>
            <person name="Bybee S.M."/>
            <person name="Larracuente A.M."/>
            <person name="Oba Y."/>
            <person name="Weng J.K."/>
        </authorList>
    </citation>
    <scope>NUCLEOTIDE SEQUENCE [LARGE SCALE GENOMIC DNA]</scope>
    <source>
        <strain evidence="2">1611_PpyrPB1</strain>
        <tissue evidence="2">Whole body</tissue>
    </source>
</reference>
<protein>
    <recommendedName>
        <fullName evidence="1">Integrase catalytic domain-containing protein</fullName>
    </recommendedName>
</protein>
<dbReference type="InterPro" id="IPR012337">
    <property type="entry name" value="RNaseH-like_sf"/>
</dbReference>
<proteinExistence type="predicted"/>
<dbReference type="InParanoid" id="A0A5N4B6F4"/>
<dbReference type="PROSITE" id="PS50994">
    <property type="entry name" value="INTEGRASE"/>
    <property type="match status" value="1"/>
</dbReference>
<gene>
    <name evidence="2" type="ORF">PPYR_02116</name>
</gene>
<feature type="domain" description="Integrase catalytic" evidence="1">
    <location>
        <begin position="1"/>
        <end position="92"/>
    </location>
</feature>
<evidence type="ECO:0000313" key="3">
    <source>
        <dbReference type="Proteomes" id="UP000327044"/>
    </source>
</evidence>
<dbReference type="InterPro" id="IPR001584">
    <property type="entry name" value="Integrase_cat-core"/>
</dbReference>
<dbReference type="EMBL" id="VVIM01000001">
    <property type="protein sequence ID" value="KAB0805146.1"/>
    <property type="molecule type" value="Genomic_DNA"/>
</dbReference>
<dbReference type="GO" id="GO:0015074">
    <property type="term" value="P:DNA integration"/>
    <property type="evidence" value="ECO:0007669"/>
    <property type="project" value="InterPro"/>
</dbReference>